<accession>A0A6J7NXA7</accession>
<proteinExistence type="inferred from homology"/>
<dbReference type="FunFam" id="3.90.550.10:FF:000122">
    <property type="entry name" value="Dolichol-phosphate mannosyltransferase subunit 1"/>
    <property type="match status" value="1"/>
</dbReference>
<evidence type="ECO:0000256" key="2">
    <source>
        <dbReference type="ARBA" id="ARBA00022676"/>
    </source>
</evidence>
<dbReference type="InterPro" id="IPR039528">
    <property type="entry name" value="DPM1-like"/>
</dbReference>
<dbReference type="EMBL" id="CAFBOK010000252">
    <property type="protein sequence ID" value="CAB4997647.1"/>
    <property type="molecule type" value="Genomic_DNA"/>
</dbReference>
<dbReference type="GO" id="GO:0004582">
    <property type="term" value="F:dolichyl-phosphate beta-D-mannosyltransferase activity"/>
    <property type="evidence" value="ECO:0007669"/>
    <property type="project" value="InterPro"/>
</dbReference>
<organism evidence="5">
    <name type="scientific">freshwater metagenome</name>
    <dbReference type="NCBI Taxonomy" id="449393"/>
    <lineage>
        <taxon>unclassified sequences</taxon>
        <taxon>metagenomes</taxon>
        <taxon>ecological metagenomes</taxon>
    </lineage>
</organism>
<dbReference type="PANTHER" id="PTHR43398">
    <property type="entry name" value="DOLICHOL-PHOSPHATE MANNOSYLTRANSFERASE SUBUNIT 1"/>
    <property type="match status" value="1"/>
</dbReference>
<dbReference type="PANTHER" id="PTHR43398:SF1">
    <property type="entry name" value="DOLICHOL-PHOSPHATE MANNOSYLTRANSFERASE SUBUNIT 1"/>
    <property type="match status" value="1"/>
</dbReference>
<dbReference type="InterPro" id="IPR029044">
    <property type="entry name" value="Nucleotide-diphossugar_trans"/>
</dbReference>
<dbReference type="GO" id="GO:0009247">
    <property type="term" value="P:glycolipid biosynthetic process"/>
    <property type="evidence" value="ECO:0007669"/>
    <property type="project" value="TreeGrafter"/>
</dbReference>
<dbReference type="GO" id="GO:0016020">
    <property type="term" value="C:membrane"/>
    <property type="evidence" value="ECO:0007669"/>
    <property type="project" value="GOC"/>
</dbReference>
<name>A0A6J7NXA7_9ZZZZ</name>
<evidence type="ECO:0000256" key="3">
    <source>
        <dbReference type="ARBA" id="ARBA00022679"/>
    </source>
</evidence>
<keyword evidence="3" id="KW-0808">Transferase</keyword>
<keyword evidence="2" id="KW-0328">Glycosyltransferase</keyword>
<dbReference type="Pfam" id="PF00535">
    <property type="entry name" value="Glycos_transf_2"/>
    <property type="match status" value="1"/>
</dbReference>
<evidence type="ECO:0000256" key="1">
    <source>
        <dbReference type="ARBA" id="ARBA00006739"/>
    </source>
</evidence>
<dbReference type="InterPro" id="IPR001173">
    <property type="entry name" value="Glyco_trans_2-like"/>
</dbReference>
<dbReference type="Gene3D" id="3.90.550.10">
    <property type="entry name" value="Spore Coat Polysaccharide Biosynthesis Protein SpsA, Chain A"/>
    <property type="match status" value="1"/>
</dbReference>
<feature type="domain" description="Glycosyltransferase 2-like" evidence="4">
    <location>
        <begin position="4"/>
        <end position="107"/>
    </location>
</feature>
<dbReference type="SUPFAM" id="SSF53448">
    <property type="entry name" value="Nucleotide-diphospho-sugar transferases"/>
    <property type="match status" value="1"/>
</dbReference>
<sequence length="189" mass="20790">MSLLRRGAKAGLGSAYRAGFAYGLANGYDALIEMDSDLQHDPAALPSLVNAVESGADLAIGSRYVPGGHIPDWPKHREWLSRGGNRYAAVVLRLQVRDATAGFRCYAAPMLSRIPLDLVTADGYGFQIEMAYNIARRGGRIVEVPITFSDRERGTSKMSSRIVFEALILVTWWAVRDRILRRPLPVDAS</sequence>
<evidence type="ECO:0000259" key="4">
    <source>
        <dbReference type="Pfam" id="PF00535"/>
    </source>
</evidence>
<protein>
    <submittedName>
        <fullName evidence="5">Unannotated protein</fullName>
    </submittedName>
</protein>
<gene>
    <name evidence="5" type="ORF">UFOPK3927_01687</name>
</gene>
<dbReference type="AlphaFoldDB" id="A0A6J7NXA7"/>
<reference evidence="5" key="1">
    <citation type="submission" date="2020-05" db="EMBL/GenBank/DDBJ databases">
        <authorList>
            <person name="Chiriac C."/>
            <person name="Salcher M."/>
            <person name="Ghai R."/>
            <person name="Kavagutti S V."/>
        </authorList>
    </citation>
    <scope>NUCLEOTIDE SEQUENCE</scope>
</reference>
<evidence type="ECO:0000313" key="5">
    <source>
        <dbReference type="EMBL" id="CAB4997647.1"/>
    </source>
</evidence>
<comment type="similarity">
    <text evidence="1">Belongs to the glycosyltransferase 2 family.</text>
</comment>